<evidence type="ECO:0000256" key="7">
    <source>
        <dbReference type="ARBA" id="ARBA00023136"/>
    </source>
</evidence>
<dbReference type="InterPro" id="IPR052157">
    <property type="entry name" value="BCAA_transport_permease"/>
</dbReference>
<protein>
    <submittedName>
        <fullName evidence="10">Branched-chain amino acid ABC transporter permease</fullName>
    </submittedName>
</protein>
<name>A0A5M3WLY6_9ACTN</name>
<evidence type="ECO:0000256" key="8">
    <source>
        <dbReference type="ARBA" id="ARBA00037998"/>
    </source>
</evidence>
<comment type="caution">
    <text evidence="10">The sequence shown here is derived from an EMBL/GenBank/DDBJ whole genome shotgun (WGS) entry which is preliminary data.</text>
</comment>
<gene>
    <name evidence="10" type="ORF">Amac_038820</name>
</gene>
<dbReference type="InterPro" id="IPR001851">
    <property type="entry name" value="ABC_transp_permease"/>
</dbReference>
<dbReference type="AlphaFoldDB" id="A0A5M3WLY6"/>
<accession>A0A5M3WLY6</accession>
<evidence type="ECO:0000256" key="9">
    <source>
        <dbReference type="SAM" id="Phobius"/>
    </source>
</evidence>
<feature type="transmembrane region" description="Helical" evidence="9">
    <location>
        <begin position="143"/>
        <end position="170"/>
    </location>
</feature>
<feature type="transmembrane region" description="Helical" evidence="9">
    <location>
        <begin position="69"/>
        <end position="91"/>
    </location>
</feature>
<keyword evidence="5" id="KW-0029">Amino-acid transport</keyword>
<comment type="similarity">
    <text evidence="8">Belongs to the binding-protein-dependent transport system permease family. LivHM subfamily.</text>
</comment>
<keyword evidence="11" id="KW-1185">Reference proteome</keyword>
<dbReference type="Pfam" id="PF02653">
    <property type="entry name" value="BPD_transp_2"/>
    <property type="match status" value="1"/>
</dbReference>
<dbReference type="PANTHER" id="PTHR11795:SF445">
    <property type="entry name" value="AMINO ACID ABC TRANSPORTER PERMEASE PROTEIN"/>
    <property type="match status" value="1"/>
</dbReference>
<feature type="transmembrane region" description="Helical" evidence="9">
    <location>
        <begin position="103"/>
        <end position="123"/>
    </location>
</feature>
<dbReference type="PANTHER" id="PTHR11795">
    <property type="entry name" value="BRANCHED-CHAIN AMINO ACID TRANSPORT SYSTEM PERMEASE PROTEIN LIVH"/>
    <property type="match status" value="1"/>
</dbReference>
<dbReference type="OrthoDB" id="9807115at2"/>
<dbReference type="GO" id="GO:0022857">
    <property type="term" value="F:transmembrane transporter activity"/>
    <property type="evidence" value="ECO:0007669"/>
    <property type="project" value="InterPro"/>
</dbReference>
<feature type="transmembrane region" description="Helical" evidence="9">
    <location>
        <begin position="20"/>
        <end position="38"/>
    </location>
</feature>
<keyword evidence="7 9" id="KW-0472">Membrane</keyword>
<evidence type="ECO:0000256" key="2">
    <source>
        <dbReference type="ARBA" id="ARBA00022448"/>
    </source>
</evidence>
<keyword evidence="2" id="KW-0813">Transport</keyword>
<keyword evidence="3" id="KW-1003">Cell membrane</keyword>
<reference evidence="10 11" key="1">
    <citation type="submission" date="2019-10" db="EMBL/GenBank/DDBJ databases">
        <title>Whole genome shotgun sequence of Acrocarpospora macrocephala NBRC 16266.</title>
        <authorList>
            <person name="Ichikawa N."/>
            <person name="Kimura A."/>
            <person name="Kitahashi Y."/>
            <person name="Komaki H."/>
            <person name="Oguchi A."/>
        </authorList>
    </citation>
    <scope>NUCLEOTIDE SEQUENCE [LARGE SCALE GENOMIC DNA]</scope>
    <source>
        <strain evidence="10 11">NBRC 16266</strain>
    </source>
</reference>
<sequence>MVFLEAAVVTLVIQQLVNGLALGAVYALFGVGFALILTKMGILNVAHGTFATWGALVAYFAVAELGLPFPLALAAGVLAAGIIGVLTDLVAFEPLRRRGAGTFAPIISSIGMWIVLLTVAQAVGGGSATSFPDGAIPAGPIRLGGLVILPAQLLNIAAALLVAFGLHLALARTRFGAAVRAISADPRSATIVGVNAARTLRVVAFTAAAIAGLAGVLAGLSSNNVSFDLGEALLLKGFAAVVVGGYGDIRGAALAGFLIGILEVVSAQYISSGFRDAITFGVLLVILVARPQGMFGERRLVRA</sequence>
<dbReference type="EMBL" id="BLAE01000021">
    <property type="protein sequence ID" value="GES10285.1"/>
    <property type="molecule type" value="Genomic_DNA"/>
</dbReference>
<dbReference type="GO" id="GO:0006865">
    <property type="term" value="P:amino acid transport"/>
    <property type="evidence" value="ECO:0007669"/>
    <property type="project" value="UniProtKB-KW"/>
</dbReference>
<evidence type="ECO:0000256" key="3">
    <source>
        <dbReference type="ARBA" id="ARBA00022475"/>
    </source>
</evidence>
<evidence type="ECO:0000256" key="1">
    <source>
        <dbReference type="ARBA" id="ARBA00004651"/>
    </source>
</evidence>
<proteinExistence type="inferred from homology"/>
<keyword evidence="4 9" id="KW-0812">Transmembrane</keyword>
<keyword evidence="6 9" id="KW-1133">Transmembrane helix</keyword>
<feature type="transmembrane region" description="Helical" evidence="9">
    <location>
        <begin position="202"/>
        <end position="221"/>
    </location>
</feature>
<dbReference type="CDD" id="cd06582">
    <property type="entry name" value="TM_PBP1_LivH_like"/>
    <property type="match status" value="1"/>
</dbReference>
<feature type="transmembrane region" description="Helical" evidence="9">
    <location>
        <begin position="45"/>
        <end position="63"/>
    </location>
</feature>
<dbReference type="GO" id="GO:0005886">
    <property type="term" value="C:plasma membrane"/>
    <property type="evidence" value="ECO:0007669"/>
    <property type="project" value="UniProtKB-SubCell"/>
</dbReference>
<comment type="subcellular location">
    <subcellularLocation>
        <location evidence="1">Cell membrane</location>
        <topology evidence="1">Multi-pass membrane protein</topology>
    </subcellularLocation>
</comment>
<organism evidence="10 11">
    <name type="scientific">Acrocarpospora macrocephala</name>
    <dbReference type="NCBI Taxonomy" id="150177"/>
    <lineage>
        <taxon>Bacteria</taxon>
        <taxon>Bacillati</taxon>
        <taxon>Actinomycetota</taxon>
        <taxon>Actinomycetes</taxon>
        <taxon>Streptosporangiales</taxon>
        <taxon>Streptosporangiaceae</taxon>
        <taxon>Acrocarpospora</taxon>
    </lineage>
</organism>
<evidence type="ECO:0000313" key="11">
    <source>
        <dbReference type="Proteomes" id="UP000331127"/>
    </source>
</evidence>
<dbReference type="Proteomes" id="UP000331127">
    <property type="component" value="Unassembled WGS sequence"/>
</dbReference>
<evidence type="ECO:0000256" key="6">
    <source>
        <dbReference type="ARBA" id="ARBA00022989"/>
    </source>
</evidence>
<evidence type="ECO:0000313" key="10">
    <source>
        <dbReference type="EMBL" id="GES10285.1"/>
    </source>
</evidence>
<evidence type="ECO:0000256" key="5">
    <source>
        <dbReference type="ARBA" id="ARBA00022970"/>
    </source>
</evidence>
<feature type="transmembrane region" description="Helical" evidence="9">
    <location>
        <begin position="277"/>
        <end position="295"/>
    </location>
</feature>
<evidence type="ECO:0000256" key="4">
    <source>
        <dbReference type="ARBA" id="ARBA00022692"/>
    </source>
</evidence>